<dbReference type="InterPro" id="IPR015527">
    <property type="entry name" value="Pept_C26_g-glut_hydrolase"/>
</dbReference>
<gene>
    <name evidence="3" type="ORF">PVAP13_5KG302014</name>
</gene>
<evidence type="ECO:0008006" key="5">
    <source>
        <dbReference type="Google" id="ProtNLM"/>
    </source>
</evidence>
<comment type="caution">
    <text evidence="3">The sequence shown here is derived from an EMBL/GenBank/DDBJ whole genome shotgun (WGS) entry which is preliminary data.</text>
</comment>
<evidence type="ECO:0000256" key="1">
    <source>
        <dbReference type="PIRSR" id="PIRSR615527-1"/>
    </source>
</evidence>
<dbReference type="GO" id="GO:0005773">
    <property type="term" value="C:vacuole"/>
    <property type="evidence" value="ECO:0007669"/>
    <property type="project" value="TreeGrafter"/>
</dbReference>
<proteinExistence type="predicted"/>
<sequence length="120" mass="13281">MRSSSLLSSGQKLSSVNGVLFTGGSEKQGVYFETIKKVFQYVLDMNDAGESFPLFAQCLGFELVSVIGCKDNNILETFDAQNQASTLQFPSYSFEGTVFQRLTNLMMVAVHIFLELENDA</sequence>
<dbReference type="PANTHER" id="PTHR11315:SF0">
    <property type="entry name" value="FOLATE GAMMA-GLUTAMYL HYDROLASE"/>
    <property type="match status" value="1"/>
</dbReference>
<organism evidence="3 4">
    <name type="scientific">Panicum virgatum</name>
    <name type="common">Blackwell switchgrass</name>
    <dbReference type="NCBI Taxonomy" id="38727"/>
    <lineage>
        <taxon>Eukaryota</taxon>
        <taxon>Viridiplantae</taxon>
        <taxon>Streptophyta</taxon>
        <taxon>Embryophyta</taxon>
        <taxon>Tracheophyta</taxon>
        <taxon>Spermatophyta</taxon>
        <taxon>Magnoliopsida</taxon>
        <taxon>Liliopsida</taxon>
        <taxon>Poales</taxon>
        <taxon>Poaceae</taxon>
        <taxon>PACMAD clade</taxon>
        <taxon>Panicoideae</taxon>
        <taxon>Panicodae</taxon>
        <taxon>Paniceae</taxon>
        <taxon>Panicinae</taxon>
        <taxon>Panicum</taxon>
        <taxon>Panicum sect. Hiantes</taxon>
    </lineage>
</organism>
<evidence type="ECO:0000313" key="4">
    <source>
        <dbReference type="Proteomes" id="UP000823388"/>
    </source>
</evidence>
<reference evidence="3 4" key="1">
    <citation type="submission" date="2020-05" db="EMBL/GenBank/DDBJ databases">
        <title>WGS assembly of Panicum virgatum.</title>
        <authorList>
            <person name="Lovell J.T."/>
            <person name="Jenkins J."/>
            <person name="Shu S."/>
            <person name="Juenger T.E."/>
            <person name="Schmutz J."/>
        </authorList>
    </citation>
    <scope>NUCLEOTIDE SEQUENCE [LARGE SCALE GENOMIC DNA]</scope>
    <source>
        <strain evidence="4">cv. AP13</strain>
    </source>
</reference>
<name>A0A8T0SFP5_PANVG</name>
<dbReference type="PROSITE" id="PS51275">
    <property type="entry name" value="PEPTIDASE_C26_GGH"/>
    <property type="match status" value="1"/>
</dbReference>
<evidence type="ECO:0000313" key="3">
    <source>
        <dbReference type="EMBL" id="KAG2598192.1"/>
    </source>
</evidence>
<dbReference type="AlphaFoldDB" id="A0A8T0SFP5"/>
<dbReference type="Proteomes" id="UP000823388">
    <property type="component" value="Chromosome 5K"/>
</dbReference>
<comment type="caution">
    <text evidence="2">Lacks conserved residue(s) required for the propagation of feature annotation.</text>
</comment>
<dbReference type="PANTHER" id="PTHR11315">
    <property type="entry name" value="PROTEASE FAMILY C26 GAMMA-GLUTAMYL HYDROLASE"/>
    <property type="match status" value="1"/>
</dbReference>
<dbReference type="GO" id="GO:0034722">
    <property type="term" value="F:gamma-glutamyl-peptidase activity"/>
    <property type="evidence" value="ECO:0007669"/>
    <property type="project" value="TreeGrafter"/>
</dbReference>
<dbReference type="Gene3D" id="3.40.50.880">
    <property type="match status" value="1"/>
</dbReference>
<dbReference type="EMBL" id="CM029045">
    <property type="protein sequence ID" value="KAG2598192.1"/>
    <property type="molecule type" value="Genomic_DNA"/>
</dbReference>
<accession>A0A8T0SFP5</accession>
<dbReference type="InterPro" id="IPR029062">
    <property type="entry name" value="Class_I_gatase-like"/>
</dbReference>
<feature type="active site" description="Nucleophile" evidence="1">
    <location>
        <position position="58"/>
    </location>
</feature>
<protein>
    <recommendedName>
        <fullName evidence="5">Folate gamma-glutamyl hydrolase</fullName>
    </recommendedName>
</protein>
<evidence type="ECO:0000256" key="2">
    <source>
        <dbReference type="PROSITE-ProRule" id="PRU00607"/>
    </source>
</evidence>
<dbReference type="GO" id="GO:0046900">
    <property type="term" value="P:tetrahydrofolylpolyglutamate metabolic process"/>
    <property type="evidence" value="ECO:0007669"/>
    <property type="project" value="TreeGrafter"/>
</dbReference>
<keyword evidence="4" id="KW-1185">Reference proteome</keyword>